<feature type="DNA-binding region" description="H-T-H motif" evidence="4">
    <location>
        <begin position="29"/>
        <end position="48"/>
    </location>
</feature>
<dbReference type="SUPFAM" id="SSF46689">
    <property type="entry name" value="Homeodomain-like"/>
    <property type="match status" value="1"/>
</dbReference>
<dbReference type="Pfam" id="PF00440">
    <property type="entry name" value="TetR_N"/>
    <property type="match status" value="1"/>
</dbReference>
<dbReference type="RefSeq" id="WP_061805626.1">
    <property type="nucleotide sequence ID" value="NZ_FOXX01000008.1"/>
</dbReference>
<dbReference type="InterPro" id="IPR009057">
    <property type="entry name" value="Homeodomain-like_sf"/>
</dbReference>
<evidence type="ECO:0000256" key="2">
    <source>
        <dbReference type="ARBA" id="ARBA00023125"/>
    </source>
</evidence>
<gene>
    <name evidence="6" type="ORF">SAMN02745910_03233</name>
</gene>
<dbReference type="InterPro" id="IPR001647">
    <property type="entry name" value="HTH_TetR"/>
</dbReference>
<name>A0A1I6B411_9BACI</name>
<evidence type="ECO:0000259" key="5">
    <source>
        <dbReference type="PROSITE" id="PS50977"/>
    </source>
</evidence>
<feature type="domain" description="HTH tetR-type" evidence="5">
    <location>
        <begin position="6"/>
        <end position="66"/>
    </location>
</feature>
<proteinExistence type="predicted"/>
<organism evidence="6 7">
    <name type="scientific">Priestia endophytica DSM 13796</name>
    <dbReference type="NCBI Taxonomy" id="1121089"/>
    <lineage>
        <taxon>Bacteria</taxon>
        <taxon>Bacillati</taxon>
        <taxon>Bacillota</taxon>
        <taxon>Bacilli</taxon>
        <taxon>Bacillales</taxon>
        <taxon>Bacillaceae</taxon>
        <taxon>Priestia</taxon>
    </lineage>
</organism>
<evidence type="ECO:0000256" key="4">
    <source>
        <dbReference type="PROSITE-ProRule" id="PRU00335"/>
    </source>
</evidence>
<comment type="caution">
    <text evidence="6">The sequence shown here is derived from an EMBL/GenBank/DDBJ whole genome shotgun (WGS) entry which is preliminary data.</text>
</comment>
<evidence type="ECO:0000313" key="6">
    <source>
        <dbReference type="EMBL" id="SFQ75517.1"/>
    </source>
</evidence>
<dbReference type="InterPro" id="IPR050109">
    <property type="entry name" value="HTH-type_TetR-like_transc_reg"/>
</dbReference>
<keyword evidence="3" id="KW-0804">Transcription</keyword>
<dbReference type="Proteomes" id="UP000182762">
    <property type="component" value="Unassembled WGS sequence"/>
</dbReference>
<evidence type="ECO:0000313" key="7">
    <source>
        <dbReference type="Proteomes" id="UP000182762"/>
    </source>
</evidence>
<protein>
    <submittedName>
        <fullName evidence="6">Transcriptional regulator, TetR family</fullName>
    </submittedName>
</protein>
<evidence type="ECO:0000256" key="1">
    <source>
        <dbReference type="ARBA" id="ARBA00023015"/>
    </source>
</evidence>
<dbReference type="InterPro" id="IPR041479">
    <property type="entry name" value="TetR_CgmR_C"/>
</dbReference>
<dbReference type="SUPFAM" id="SSF48498">
    <property type="entry name" value="Tetracyclin repressor-like, C-terminal domain"/>
    <property type="match status" value="1"/>
</dbReference>
<dbReference type="PROSITE" id="PS50977">
    <property type="entry name" value="HTH_TETR_2"/>
    <property type="match status" value="1"/>
</dbReference>
<dbReference type="Pfam" id="PF17937">
    <property type="entry name" value="TetR_C_28"/>
    <property type="match status" value="1"/>
</dbReference>
<keyword evidence="7" id="KW-1185">Reference proteome</keyword>
<dbReference type="EMBL" id="FOXX01000008">
    <property type="protein sequence ID" value="SFQ75517.1"/>
    <property type="molecule type" value="Genomic_DNA"/>
</dbReference>
<evidence type="ECO:0000256" key="3">
    <source>
        <dbReference type="ARBA" id="ARBA00023163"/>
    </source>
</evidence>
<dbReference type="PANTHER" id="PTHR30055">
    <property type="entry name" value="HTH-TYPE TRANSCRIPTIONAL REGULATOR RUTR"/>
    <property type="match status" value="1"/>
</dbReference>
<dbReference type="InterPro" id="IPR036271">
    <property type="entry name" value="Tet_transcr_reg_TetR-rel_C_sf"/>
</dbReference>
<dbReference type="PRINTS" id="PR00455">
    <property type="entry name" value="HTHTETR"/>
</dbReference>
<dbReference type="PANTHER" id="PTHR30055:SF234">
    <property type="entry name" value="HTH-TYPE TRANSCRIPTIONAL REGULATOR BETI"/>
    <property type="match status" value="1"/>
</dbReference>
<accession>A0A1I6B411</accession>
<reference evidence="6 7" key="1">
    <citation type="submission" date="2016-10" db="EMBL/GenBank/DDBJ databases">
        <authorList>
            <person name="Varghese N."/>
            <person name="Submissions S."/>
        </authorList>
    </citation>
    <scope>NUCLEOTIDE SEQUENCE [LARGE SCALE GENOMIC DNA]</scope>
    <source>
        <strain evidence="6 7">DSM 13796</strain>
    </source>
</reference>
<keyword evidence="1" id="KW-0805">Transcription regulation</keyword>
<dbReference type="GeneID" id="93711845"/>
<sequence length="179" mass="20367">MATKSEAKRMLILKAATEWIVEHAFHNLTLEAVAKKAGISKGGLLYHFPSKEDLLVGLTQSIFEEFTVLLDEKAEKDPIKKGKWSRAYIELSRWDLENNSKLNVAVMAQSLLNPEASKTMVKSYEYTQDRLLNDGIDPVIGAIIRLTIDGLYYSQLLDIAPIEKELKNETFEKLYEMTK</sequence>
<keyword evidence="2 4" id="KW-0238">DNA-binding</keyword>
<dbReference type="Gene3D" id="1.10.357.10">
    <property type="entry name" value="Tetracycline Repressor, domain 2"/>
    <property type="match status" value="1"/>
</dbReference>